<comment type="caution">
    <text evidence="1">The sequence shown here is derived from an EMBL/GenBank/DDBJ whole genome shotgun (WGS) entry which is preliminary data.</text>
</comment>
<dbReference type="RefSeq" id="WP_110376113.1">
    <property type="nucleotide sequence ID" value="NZ_JAHBRY010000001.1"/>
</dbReference>
<keyword evidence="2" id="KW-1185">Reference proteome</keyword>
<proteinExistence type="predicted"/>
<sequence>MTHVISPNETVIEATWDDTPEAREINKRINYLGYHYLKRISVFEQDWAVLLQDPEDGRFWEWTNPDGDRNGGGPPRLEYISTQAAAKKYNI</sequence>
<dbReference type="Pfam" id="PF15590">
    <property type="entry name" value="Imm27"/>
    <property type="match status" value="1"/>
</dbReference>
<evidence type="ECO:0000313" key="1">
    <source>
        <dbReference type="EMBL" id="PXW56357.1"/>
    </source>
</evidence>
<dbReference type="InterPro" id="IPR028960">
    <property type="entry name" value="Imm27"/>
</dbReference>
<name>A0A2V3U1K5_9HYPH</name>
<evidence type="ECO:0000313" key="2">
    <source>
        <dbReference type="Proteomes" id="UP000248021"/>
    </source>
</evidence>
<gene>
    <name evidence="1" type="ORF">C7450_108107</name>
</gene>
<organism evidence="1 2">
    <name type="scientific">Chelatococcus asaccharovorans</name>
    <dbReference type="NCBI Taxonomy" id="28210"/>
    <lineage>
        <taxon>Bacteria</taxon>
        <taxon>Pseudomonadati</taxon>
        <taxon>Pseudomonadota</taxon>
        <taxon>Alphaproteobacteria</taxon>
        <taxon>Hyphomicrobiales</taxon>
        <taxon>Chelatococcaceae</taxon>
        <taxon>Chelatococcus</taxon>
    </lineage>
</organism>
<accession>A0A2V3U1K5</accession>
<dbReference type="OrthoDB" id="5402191at2"/>
<reference evidence="1 2" key="1">
    <citation type="submission" date="2018-05" db="EMBL/GenBank/DDBJ databases">
        <title>Genomic Encyclopedia of Type Strains, Phase IV (KMG-IV): sequencing the most valuable type-strain genomes for metagenomic binning, comparative biology and taxonomic classification.</title>
        <authorList>
            <person name="Goeker M."/>
        </authorList>
    </citation>
    <scope>NUCLEOTIDE SEQUENCE [LARGE SCALE GENOMIC DNA]</scope>
    <source>
        <strain evidence="1 2">DSM 6462</strain>
    </source>
</reference>
<dbReference type="Proteomes" id="UP000248021">
    <property type="component" value="Unassembled WGS sequence"/>
</dbReference>
<dbReference type="AlphaFoldDB" id="A0A2V3U1K5"/>
<protein>
    <submittedName>
        <fullName evidence="1">Immunity protein 27 of polymorphic toxin system</fullName>
    </submittedName>
</protein>
<dbReference type="EMBL" id="QJJK01000008">
    <property type="protein sequence ID" value="PXW56357.1"/>
    <property type="molecule type" value="Genomic_DNA"/>
</dbReference>